<dbReference type="EC" id="2.8.2.-" evidence="3"/>
<proteinExistence type="inferred from homology"/>
<keyword evidence="6" id="KW-1185">Reference proteome</keyword>
<evidence type="ECO:0000259" key="4">
    <source>
        <dbReference type="Pfam" id="PF00685"/>
    </source>
</evidence>
<organism evidence="5 6">
    <name type="scientific">Phaseolus coccineus</name>
    <name type="common">Scarlet runner bean</name>
    <name type="synonym">Phaseolus multiflorus</name>
    <dbReference type="NCBI Taxonomy" id="3886"/>
    <lineage>
        <taxon>Eukaryota</taxon>
        <taxon>Viridiplantae</taxon>
        <taxon>Streptophyta</taxon>
        <taxon>Embryophyta</taxon>
        <taxon>Tracheophyta</taxon>
        <taxon>Spermatophyta</taxon>
        <taxon>Magnoliopsida</taxon>
        <taxon>eudicotyledons</taxon>
        <taxon>Gunneridae</taxon>
        <taxon>Pentapetalae</taxon>
        <taxon>rosids</taxon>
        <taxon>fabids</taxon>
        <taxon>Fabales</taxon>
        <taxon>Fabaceae</taxon>
        <taxon>Papilionoideae</taxon>
        <taxon>50 kb inversion clade</taxon>
        <taxon>NPAAA clade</taxon>
        <taxon>indigoferoid/millettioid clade</taxon>
        <taxon>Phaseoleae</taxon>
        <taxon>Phaseolus</taxon>
    </lineage>
</organism>
<comment type="similarity">
    <text evidence="1 3">Belongs to the sulfotransferase 1 family.</text>
</comment>
<comment type="caution">
    <text evidence="5">The sequence shown here is derived from an EMBL/GenBank/DDBJ whole genome shotgun (WGS) entry which is preliminary data.</text>
</comment>
<feature type="domain" description="Sulfotransferase" evidence="4">
    <location>
        <begin position="58"/>
        <end position="319"/>
    </location>
</feature>
<reference evidence="5 6" key="1">
    <citation type="submission" date="2024-01" db="EMBL/GenBank/DDBJ databases">
        <title>The genomes of 5 underutilized Papilionoideae crops provide insights into root nodulation and disease resistanc.</title>
        <authorList>
            <person name="Jiang F."/>
        </authorList>
    </citation>
    <scope>NUCLEOTIDE SEQUENCE [LARGE SCALE GENOMIC DNA]</scope>
    <source>
        <strain evidence="5">JINMINGXINNONG_FW02</strain>
        <tissue evidence="5">Leaves</tissue>
    </source>
</reference>
<protein>
    <recommendedName>
        <fullName evidence="3">Sulfotransferase</fullName>
        <ecNumber evidence="3">2.8.2.-</ecNumber>
    </recommendedName>
</protein>
<sequence length="326" mass="37581">MASARDKEANEENELILSLPKESGLGAAPYLHLFQDFWCPTHFIQGMNNFMKHFHSKDNDVFVASFPKSGTTWLKALAFVIVNHHRFSSFDHHPLLSSNPHQLVFFPESILSHDLHDQILSLSNMSEPRLLGTHLPFPSLPESITKSNCKIIYIFRNPFDIFVSAWEFFTNVKVSSSSELTFEEAFEKYCNGITAFGPWWSHMLGYWEKSITRPHKVLFLKYEDLKEDTVFHVKRIAEFLNSPITQGGESNTVIENIIKLCRFETMKNLEVNKSGYIYNIAEKKHFFRKGEVGDWINYFSPSMIEKLSKTVEEKLGGSGLSFKIHS</sequence>
<accession>A0AAN9LVV3</accession>
<dbReference type="GO" id="GO:0008146">
    <property type="term" value="F:sulfotransferase activity"/>
    <property type="evidence" value="ECO:0007669"/>
    <property type="project" value="InterPro"/>
</dbReference>
<dbReference type="InterPro" id="IPR027417">
    <property type="entry name" value="P-loop_NTPase"/>
</dbReference>
<evidence type="ECO:0000313" key="5">
    <source>
        <dbReference type="EMBL" id="KAK7343064.1"/>
    </source>
</evidence>
<dbReference type="Proteomes" id="UP001374584">
    <property type="component" value="Unassembled WGS sequence"/>
</dbReference>
<dbReference type="AlphaFoldDB" id="A0AAN9LVV3"/>
<evidence type="ECO:0000313" key="6">
    <source>
        <dbReference type="Proteomes" id="UP001374584"/>
    </source>
</evidence>
<evidence type="ECO:0000256" key="3">
    <source>
        <dbReference type="RuleBase" id="RU361155"/>
    </source>
</evidence>
<dbReference type="Gene3D" id="3.40.50.300">
    <property type="entry name" value="P-loop containing nucleotide triphosphate hydrolases"/>
    <property type="match status" value="1"/>
</dbReference>
<dbReference type="PANTHER" id="PTHR11783">
    <property type="entry name" value="SULFOTRANSFERASE SULT"/>
    <property type="match status" value="1"/>
</dbReference>
<evidence type="ECO:0000256" key="2">
    <source>
        <dbReference type="ARBA" id="ARBA00022679"/>
    </source>
</evidence>
<evidence type="ECO:0000256" key="1">
    <source>
        <dbReference type="ARBA" id="ARBA00005771"/>
    </source>
</evidence>
<dbReference type="Pfam" id="PF00685">
    <property type="entry name" value="Sulfotransfer_1"/>
    <property type="match status" value="1"/>
</dbReference>
<dbReference type="InterPro" id="IPR000863">
    <property type="entry name" value="Sulfotransferase_dom"/>
</dbReference>
<name>A0AAN9LVV3_PHACN</name>
<dbReference type="EMBL" id="JAYMYR010000009">
    <property type="protein sequence ID" value="KAK7343064.1"/>
    <property type="molecule type" value="Genomic_DNA"/>
</dbReference>
<keyword evidence="2 3" id="KW-0808">Transferase</keyword>
<dbReference type="SUPFAM" id="SSF52540">
    <property type="entry name" value="P-loop containing nucleoside triphosphate hydrolases"/>
    <property type="match status" value="1"/>
</dbReference>
<gene>
    <name evidence="5" type="ORF">VNO80_26026</name>
</gene>